<comment type="caution">
    <text evidence="3">The sequence shown here is derived from an EMBL/GenBank/DDBJ whole genome shotgun (WGS) entry which is preliminary data.</text>
</comment>
<keyword evidence="2" id="KW-0812">Transmembrane</keyword>
<keyword evidence="2" id="KW-1133">Transmembrane helix</keyword>
<name>A0A978V336_ZIZJJ</name>
<dbReference type="Proteomes" id="UP000813462">
    <property type="component" value="Unassembled WGS sequence"/>
</dbReference>
<feature type="region of interest" description="Disordered" evidence="1">
    <location>
        <begin position="40"/>
        <end position="75"/>
    </location>
</feature>
<proteinExistence type="predicted"/>
<organism evidence="3 4">
    <name type="scientific">Ziziphus jujuba var. spinosa</name>
    <dbReference type="NCBI Taxonomy" id="714518"/>
    <lineage>
        <taxon>Eukaryota</taxon>
        <taxon>Viridiplantae</taxon>
        <taxon>Streptophyta</taxon>
        <taxon>Embryophyta</taxon>
        <taxon>Tracheophyta</taxon>
        <taxon>Spermatophyta</taxon>
        <taxon>Magnoliopsida</taxon>
        <taxon>eudicotyledons</taxon>
        <taxon>Gunneridae</taxon>
        <taxon>Pentapetalae</taxon>
        <taxon>rosids</taxon>
        <taxon>fabids</taxon>
        <taxon>Rosales</taxon>
        <taxon>Rhamnaceae</taxon>
        <taxon>Paliureae</taxon>
        <taxon>Ziziphus</taxon>
    </lineage>
</organism>
<gene>
    <name evidence="3" type="ORF">FEM48_Zijuj07G0067500</name>
</gene>
<reference evidence="3" key="1">
    <citation type="journal article" date="2021" name="Front. Plant Sci.">
        <title>Chromosome-Scale Genome Assembly for Chinese Sour Jujube and Insights Into Its Genome Evolution and Domestication Signature.</title>
        <authorList>
            <person name="Shen L.-Y."/>
            <person name="Luo H."/>
            <person name="Wang X.-L."/>
            <person name="Wang X.-M."/>
            <person name="Qiu X.-J."/>
            <person name="Liu H."/>
            <person name="Zhou S.-S."/>
            <person name="Jia K.-H."/>
            <person name="Nie S."/>
            <person name="Bao Y.-T."/>
            <person name="Zhang R.-G."/>
            <person name="Yun Q.-Z."/>
            <person name="Chai Y.-H."/>
            <person name="Lu J.-Y."/>
            <person name="Li Y."/>
            <person name="Zhao S.-W."/>
            <person name="Mao J.-F."/>
            <person name="Jia S.-G."/>
            <person name="Mao Y.-M."/>
        </authorList>
    </citation>
    <scope>NUCLEOTIDE SEQUENCE</scope>
    <source>
        <strain evidence="3">AT0</strain>
        <tissue evidence="3">Leaf</tissue>
    </source>
</reference>
<evidence type="ECO:0000313" key="3">
    <source>
        <dbReference type="EMBL" id="KAH7521769.1"/>
    </source>
</evidence>
<sequence>MKDIGGVVNGFGKASVTIRVRVVPKFRFWCRTKQLELCDSTSNAGGTTPTTAANNPNSPVIPTTTTTPTTTPFIGNGGAGGFTPGMTPNIPDTDNSKASGDLMSPRNLMTISFLLVISITILKPMYVFFC</sequence>
<evidence type="ECO:0000313" key="4">
    <source>
        <dbReference type="Proteomes" id="UP000813462"/>
    </source>
</evidence>
<feature type="transmembrane region" description="Helical" evidence="2">
    <location>
        <begin position="108"/>
        <end position="129"/>
    </location>
</feature>
<evidence type="ECO:0000256" key="2">
    <source>
        <dbReference type="SAM" id="Phobius"/>
    </source>
</evidence>
<protein>
    <submittedName>
        <fullName evidence="3">Uncharacterized protein</fullName>
    </submittedName>
</protein>
<dbReference type="AlphaFoldDB" id="A0A978V336"/>
<accession>A0A978V336</accession>
<evidence type="ECO:0000256" key="1">
    <source>
        <dbReference type="SAM" id="MobiDB-lite"/>
    </source>
</evidence>
<feature type="compositionally biased region" description="Low complexity" evidence="1">
    <location>
        <begin position="40"/>
        <end position="72"/>
    </location>
</feature>
<keyword evidence="2" id="KW-0472">Membrane</keyword>
<dbReference type="EMBL" id="JAEACU010000007">
    <property type="protein sequence ID" value="KAH7521769.1"/>
    <property type="molecule type" value="Genomic_DNA"/>
</dbReference>